<accession>A0A7X3D2E3</accession>
<sequence length="1174" mass="126382">MDPFLRTYPYIENGTEYYRTTRGTMLVRDANMNVLISINRTFETNNTGVFEWPGDIRSARTNSSSINFSGTFRTDTSPKSFSTSDSGSMTIGDWNSSLSMIFSYPAPQYNFEALINFAEEMNISIPNSTLCYDQDVQLTQNARGHPNQAYNWQFKGPLIGDNWASIPSSTASPSGTKIISLAELYPDPNELSKRMGKPIQFQIHNVLNDYDSNIKTYTWLDCPPEFDSATTTSTTCVNSTDGGATITFLEDINPGFSMRYFIYQGEPSEFPTTSSPEDERPPDAYKNWSLSSLIDNGNGTYSGSTENNLEPGNYYIVYQEVLYDPNGIDVTVTSGAITPTSFTVGNPTAVAIKDVSITEPTCSTIATGSATVNVVALSGQDFETGTYFYSKDDGVTWQSSPIFDNLPQGSVNTFRVKLVFLDGWECISTDSERRTIANVVNILSVNNASGEVPPTSNTSDDGQLFIRVDGGAPAYTFELYNRSNPTVILESKTVDTATIPNNEYTFEGLDEGTYFSIVKDANCDVTSQDYILEAALTPQLGLPTVTPISCNNADDATITVNATYGEPTTFFYELRIGATVVRDGNFASSTIAPFEEDITFSNLEAGNYSLFVRADLGDFSSIVIPEIINPDPITATISATSFSCFDSIDGAITVVATGATNYEYELSTDRGNWVELVGNTISVDNPNFYEVRLRNRDNPSCISAVSNQEEVTRPDEISIREVINSHKNLATFGDTNGELEISVVGGTGTYDYAWEKDGQPFAISANSTNTFLKDLSFGEYQVTISDSNNSSCSTISDVIEITQPEALDIISFNKTADACNGIENGSITAELEGTGPITLSLINTTINETASYITENRTYNFTDLKPGDYTLTISDGVSPNPFVGPIVATIGELAEITADVAKTDVSCDGFTQGTITLSGMAGGAPFTSGANALTGYEYRINDTFNTFQPEPVFNNVAVGSYTLTVRDALGCEFNTLVEVVQNGVPVLDPAATIVNDASSDTSLDGSVVLEFETGTDLGSLSFEWSGPGVSGITTKDLNGVGTGTYQVVLSAPGDCNSTEVFTVGVEAAFSIQPLTGTPAICSGTADGSVTANIVATGPVTFNWFEIGDPSTPVSMIANTTERTVTLENRGAGEYYLEIVDQNGLTVRSSDNFEIVELPEVTATIVPVPTCSGES</sequence>
<reference evidence="1 2" key="1">
    <citation type="journal article" date="2019" name="Mar. Drugs">
        <title>Comparative Genomics and CAZyme Genome Repertoires of Marine Zobellia amurskyensis KMM 3526(T) and Zobellia laminariae KMM 3676(T).</title>
        <authorList>
            <person name="Chernysheva N."/>
            <person name="Bystritskaya E."/>
            <person name="Stenkova A."/>
            <person name="Golovkin I."/>
            <person name="Nedashkovskaya O."/>
            <person name="Isaeva M."/>
        </authorList>
    </citation>
    <scope>NUCLEOTIDE SEQUENCE [LARGE SCALE GENOMIC DNA]</scope>
    <source>
        <strain evidence="1 2">KMM 3526</strain>
    </source>
</reference>
<dbReference type="InterPro" id="IPR025667">
    <property type="entry name" value="SprB_repeat"/>
</dbReference>
<dbReference type="Proteomes" id="UP000540519">
    <property type="component" value="Unassembled WGS sequence"/>
</dbReference>
<comment type="caution">
    <text evidence="1">The sequence shown here is derived from an EMBL/GenBank/DDBJ whole genome shotgun (WGS) entry which is preliminary data.</text>
</comment>
<protein>
    <recommendedName>
        <fullName evidence="3">SprB-like repeat protein</fullName>
    </recommendedName>
</protein>
<dbReference type="Pfam" id="PF13573">
    <property type="entry name" value="SprB"/>
    <property type="match status" value="1"/>
</dbReference>
<evidence type="ECO:0000313" key="1">
    <source>
        <dbReference type="EMBL" id="MUH36545.1"/>
    </source>
</evidence>
<keyword evidence="2" id="KW-1185">Reference proteome</keyword>
<dbReference type="InterPro" id="IPR013783">
    <property type="entry name" value="Ig-like_fold"/>
</dbReference>
<name>A0A7X3D2E3_9FLAO</name>
<evidence type="ECO:0000313" key="2">
    <source>
        <dbReference type="Proteomes" id="UP000540519"/>
    </source>
</evidence>
<proteinExistence type="predicted"/>
<organism evidence="1 2">
    <name type="scientific">Zobellia amurskyensis</name>
    <dbReference type="NCBI Taxonomy" id="248905"/>
    <lineage>
        <taxon>Bacteria</taxon>
        <taxon>Pseudomonadati</taxon>
        <taxon>Bacteroidota</taxon>
        <taxon>Flavobacteriia</taxon>
        <taxon>Flavobacteriales</taxon>
        <taxon>Flavobacteriaceae</taxon>
        <taxon>Zobellia</taxon>
    </lineage>
</organism>
<dbReference type="EMBL" id="RCNR01000020">
    <property type="protein sequence ID" value="MUH36545.1"/>
    <property type="molecule type" value="Genomic_DNA"/>
</dbReference>
<dbReference type="Gene3D" id="2.60.40.10">
    <property type="entry name" value="Immunoglobulins"/>
    <property type="match status" value="1"/>
</dbReference>
<feature type="non-terminal residue" evidence="1">
    <location>
        <position position="1174"/>
    </location>
</feature>
<evidence type="ECO:0008006" key="3">
    <source>
        <dbReference type="Google" id="ProtNLM"/>
    </source>
</evidence>
<dbReference type="AlphaFoldDB" id="A0A7X3D2E3"/>
<gene>
    <name evidence="1" type="ORF">D9O36_11895</name>
</gene>